<evidence type="ECO:0000256" key="1">
    <source>
        <dbReference type="ARBA" id="ARBA00022448"/>
    </source>
</evidence>
<evidence type="ECO:0000313" key="10">
    <source>
        <dbReference type="EMBL" id="MBP1969384.1"/>
    </source>
</evidence>
<feature type="region of interest" description="Disordered" evidence="7">
    <location>
        <begin position="21"/>
        <end position="45"/>
    </location>
</feature>
<name>A0ABS4IHA6_9BACI</name>
<dbReference type="InterPro" id="IPR012218">
    <property type="entry name" value="Cyt_c_BACSU-c550-type"/>
</dbReference>
<evidence type="ECO:0000256" key="6">
    <source>
        <dbReference type="PROSITE-ProRule" id="PRU00433"/>
    </source>
</evidence>
<keyword evidence="4" id="KW-0249">Electron transport</keyword>
<dbReference type="EMBL" id="JAGGKX010000006">
    <property type="protein sequence ID" value="MBP1969384.1"/>
    <property type="molecule type" value="Genomic_DNA"/>
</dbReference>
<evidence type="ECO:0000256" key="2">
    <source>
        <dbReference type="ARBA" id="ARBA00022617"/>
    </source>
</evidence>
<keyword evidence="1" id="KW-0813">Transport</keyword>
<evidence type="ECO:0000256" key="4">
    <source>
        <dbReference type="ARBA" id="ARBA00022982"/>
    </source>
</evidence>
<sequence>MKKWLFTLLFSSFLVLGACGGGGDDDGATEDPADNGDNGTEEGASVDTAQAEEIYESNCAACHGADLSGGAGPGLTEAGATYSAEEIKDIVNNGMGSMQPVDVPEDELDELATWLAGME</sequence>
<dbReference type="Pfam" id="PF13442">
    <property type="entry name" value="Cytochrome_CBB3"/>
    <property type="match status" value="1"/>
</dbReference>
<evidence type="ECO:0000256" key="5">
    <source>
        <dbReference type="ARBA" id="ARBA00023004"/>
    </source>
</evidence>
<dbReference type="PANTHER" id="PTHR37823">
    <property type="entry name" value="CYTOCHROME C-553-LIKE"/>
    <property type="match status" value="1"/>
</dbReference>
<gene>
    <name evidence="10" type="ORF">J2Z83_001488</name>
</gene>
<dbReference type="PIRSF" id="PIRSF000025">
    <property type="entry name" value="Cytc_Bsub_c550"/>
    <property type="match status" value="1"/>
</dbReference>
<evidence type="ECO:0000259" key="9">
    <source>
        <dbReference type="PROSITE" id="PS51007"/>
    </source>
</evidence>
<organism evidence="10 11">
    <name type="scientific">Virgibacillus natechei</name>
    <dbReference type="NCBI Taxonomy" id="1216297"/>
    <lineage>
        <taxon>Bacteria</taxon>
        <taxon>Bacillati</taxon>
        <taxon>Bacillota</taxon>
        <taxon>Bacilli</taxon>
        <taxon>Bacillales</taxon>
        <taxon>Bacillaceae</taxon>
        <taxon>Virgibacillus</taxon>
    </lineage>
</organism>
<dbReference type="SUPFAM" id="SSF46626">
    <property type="entry name" value="Cytochrome c"/>
    <property type="match status" value="1"/>
</dbReference>
<protein>
    <submittedName>
        <fullName evidence="10">Mono/diheme cytochrome c family protein</fullName>
    </submittedName>
</protein>
<keyword evidence="11" id="KW-1185">Reference proteome</keyword>
<evidence type="ECO:0000256" key="7">
    <source>
        <dbReference type="SAM" id="MobiDB-lite"/>
    </source>
</evidence>
<dbReference type="RefSeq" id="WP_209462587.1">
    <property type="nucleotide sequence ID" value="NZ_CP110224.1"/>
</dbReference>
<dbReference type="Gene3D" id="1.10.760.10">
    <property type="entry name" value="Cytochrome c-like domain"/>
    <property type="match status" value="1"/>
</dbReference>
<evidence type="ECO:0000313" key="11">
    <source>
        <dbReference type="Proteomes" id="UP001519345"/>
    </source>
</evidence>
<evidence type="ECO:0000256" key="8">
    <source>
        <dbReference type="SAM" id="SignalP"/>
    </source>
</evidence>
<feature type="signal peptide" evidence="8">
    <location>
        <begin position="1"/>
        <end position="17"/>
    </location>
</feature>
<keyword evidence="3 6" id="KW-0479">Metal-binding</keyword>
<dbReference type="InterPro" id="IPR051811">
    <property type="entry name" value="Cytochrome_c550/c551-like"/>
</dbReference>
<feature type="compositionally biased region" description="Acidic residues" evidence="7">
    <location>
        <begin position="23"/>
        <end position="34"/>
    </location>
</feature>
<dbReference type="PANTHER" id="PTHR37823:SF4">
    <property type="entry name" value="MENAQUINOL-CYTOCHROME C REDUCTASE CYTOCHROME B_C SUBUNIT"/>
    <property type="match status" value="1"/>
</dbReference>
<comment type="caution">
    <text evidence="10">The sequence shown here is derived from an EMBL/GenBank/DDBJ whole genome shotgun (WGS) entry which is preliminary data.</text>
</comment>
<reference evidence="10 11" key="1">
    <citation type="submission" date="2021-03" db="EMBL/GenBank/DDBJ databases">
        <title>Genomic Encyclopedia of Type Strains, Phase IV (KMG-IV): sequencing the most valuable type-strain genomes for metagenomic binning, comparative biology and taxonomic classification.</title>
        <authorList>
            <person name="Goeker M."/>
        </authorList>
    </citation>
    <scope>NUCLEOTIDE SEQUENCE [LARGE SCALE GENOMIC DNA]</scope>
    <source>
        <strain evidence="10 11">DSM 25609</strain>
    </source>
</reference>
<accession>A0ABS4IHA6</accession>
<keyword evidence="2 6" id="KW-0349">Heme</keyword>
<feature type="chain" id="PRO_5046110710" evidence="8">
    <location>
        <begin position="18"/>
        <end position="119"/>
    </location>
</feature>
<proteinExistence type="predicted"/>
<evidence type="ECO:0000256" key="3">
    <source>
        <dbReference type="ARBA" id="ARBA00022723"/>
    </source>
</evidence>
<keyword evidence="8" id="KW-0732">Signal</keyword>
<dbReference type="InterPro" id="IPR036909">
    <property type="entry name" value="Cyt_c-like_dom_sf"/>
</dbReference>
<dbReference type="PROSITE" id="PS51257">
    <property type="entry name" value="PROKAR_LIPOPROTEIN"/>
    <property type="match status" value="1"/>
</dbReference>
<dbReference type="InterPro" id="IPR054782">
    <property type="entry name" value="Cytochro_C551"/>
</dbReference>
<dbReference type="Proteomes" id="UP001519345">
    <property type="component" value="Unassembled WGS sequence"/>
</dbReference>
<dbReference type="PROSITE" id="PS51007">
    <property type="entry name" value="CYTC"/>
    <property type="match status" value="1"/>
</dbReference>
<dbReference type="NCBIfam" id="NF045774">
    <property type="entry name" value="cytochro_C551"/>
    <property type="match status" value="1"/>
</dbReference>
<dbReference type="InterPro" id="IPR009056">
    <property type="entry name" value="Cyt_c-like_dom"/>
</dbReference>
<keyword evidence="5 6" id="KW-0408">Iron</keyword>
<feature type="domain" description="Cytochrome c" evidence="9">
    <location>
        <begin position="46"/>
        <end position="119"/>
    </location>
</feature>